<protein>
    <submittedName>
        <fullName evidence="1">Uncharacterized protein</fullName>
    </submittedName>
</protein>
<proteinExistence type="predicted"/>
<name>A0ABP9AN87_9GAMM</name>
<evidence type="ECO:0000313" key="2">
    <source>
        <dbReference type="Proteomes" id="UP001499959"/>
    </source>
</evidence>
<gene>
    <name evidence="1" type="ORF">GCM10023307_03520</name>
</gene>
<sequence length="60" mass="6670">MPKFESNSEVAQILTEISQSVTPEEISQAKEASQRVGDAYASCNRGLVVYHEDSCTKDEY</sequence>
<keyword evidence="2" id="KW-1185">Reference proteome</keyword>
<reference evidence="2" key="1">
    <citation type="journal article" date="2019" name="Int. J. Syst. Evol. Microbiol.">
        <title>The Global Catalogue of Microorganisms (GCM) 10K type strain sequencing project: providing services to taxonomists for standard genome sequencing and annotation.</title>
        <authorList>
            <consortium name="The Broad Institute Genomics Platform"/>
            <consortium name="The Broad Institute Genome Sequencing Center for Infectious Disease"/>
            <person name="Wu L."/>
            <person name="Ma J."/>
        </authorList>
    </citation>
    <scope>NUCLEOTIDE SEQUENCE [LARGE SCALE GENOMIC DNA]</scope>
    <source>
        <strain evidence="2">JCM 18204</strain>
    </source>
</reference>
<organism evidence="1 2">
    <name type="scientific">Lysobacter hankyongensis</name>
    <dbReference type="NCBI Taxonomy" id="1176535"/>
    <lineage>
        <taxon>Bacteria</taxon>
        <taxon>Pseudomonadati</taxon>
        <taxon>Pseudomonadota</taxon>
        <taxon>Gammaproteobacteria</taxon>
        <taxon>Lysobacterales</taxon>
        <taxon>Lysobacteraceae</taxon>
        <taxon>Lysobacter</taxon>
    </lineage>
</organism>
<accession>A0ABP9AN87</accession>
<evidence type="ECO:0000313" key="1">
    <source>
        <dbReference type="EMBL" id="GAA4782302.1"/>
    </source>
</evidence>
<dbReference type="EMBL" id="BAABJE010000001">
    <property type="protein sequence ID" value="GAA4782302.1"/>
    <property type="molecule type" value="Genomic_DNA"/>
</dbReference>
<dbReference type="Proteomes" id="UP001499959">
    <property type="component" value="Unassembled WGS sequence"/>
</dbReference>
<dbReference type="RefSeq" id="WP_345301549.1">
    <property type="nucleotide sequence ID" value="NZ_BAABJE010000001.1"/>
</dbReference>
<comment type="caution">
    <text evidence="1">The sequence shown here is derived from an EMBL/GenBank/DDBJ whole genome shotgun (WGS) entry which is preliminary data.</text>
</comment>